<gene>
    <name evidence="1" type="ORF">MNBD_ALPHA01-1511</name>
</gene>
<protein>
    <submittedName>
        <fullName evidence="1">Uncharacterized protein</fullName>
    </submittedName>
</protein>
<dbReference type="EMBL" id="UOEJ01000259">
    <property type="protein sequence ID" value="VAW07116.1"/>
    <property type="molecule type" value="Genomic_DNA"/>
</dbReference>
<reference evidence="1" key="1">
    <citation type="submission" date="2018-06" db="EMBL/GenBank/DDBJ databases">
        <authorList>
            <person name="Zhirakovskaya E."/>
        </authorList>
    </citation>
    <scope>NUCLEOTIDE SEQUENCE</scope>
</reference>
<dbReference type="SUPFAM" id="SSF109998">
    <property type="entry name" value="Triger factor/SurA peptide-binding domain-like"/>
    <property type="match status" value="1"/>
</dbReference>
<organism evidence="1">
    <name type="scientific">hydrothermal vent metagenome</name>
    <dbReference type="NCBI Taxonomy" id="652676"/>
    <lineage>
        <taxon>unclassified sequences</taxon>
        <taxon>metagenomes</taxon>
        <taxon>ecological metagenomes</taxon>
    </lineage>
</organism>
<name>A0A3B0TJ77_9ZZZZ</name>
<sequence length="149" mass="17036">MPLFVNNREITDHEVHAEMINHPAPDVDAARLEAARALVVRHLLLEDAARREIIAPQDIDKLEEQQAEAVIKQLLDEVITTPDADEDTCVRYYAQHKARFTDKKTDRILPYDLVRPHIIQYLEDKAYHAAFHAYLDTLMSEAKIVGLAA</sequence>
<accession>A0A3B0TJ77</accession>
<dbReference type="AlphaFoldDB" id="A0A3B0TJ77"/>
<evidence type="ECO:0000313" key="1">
    <source>
        <dbReference type="EMBL" id="VAW07116.1"/>
    </source>
</evidence>
<proteinExistence type="predicted"/>
<dbReference type="InterPro" id="IPR027304">
    <property type="entry name" value="Trigger_fact/SurA_dom_sf"/>
</dbReference>